<organism evidence="1">
    <name type="scientific">viral metagenome</name>
    <dbReference type="NCBI Taxonomy" id="1070528"/>
    <lineage>
        <taxon>unclassified sequences</taxon>
        <taxon>metagenomes</taxon>
        <taxon>organismal metagenomes</taxon>
    </lineage>
</organism>
<proteinExistence type="predicted"/>
<reference evidence="1" key="1">
    <citation type="journal article" date="2020" name="Nature">
        <title>Giant virus diversity and host interactions through global metagenomics.</title>
        <authorList>
            <person name="Schulz F."/>
            <person name="Roux S."/>
            <person name="Paez-Espino D."/>
            <person name="Jungbluth S."/>
            <person name="Walsh D.A."/>
            <person name="Denef V.J."/>
            <person name="McMahon K.D."/>
            <person name="Konstantinidis K.T."/>
            <person name="Eloe-Fadrosh E.A."/>
            <person name="Kyrpides N.C."/>
            <person name="Woyke T."/>
        </authorList>
    </citation>
    <scope>NUCLEOTIDE SEQUENCE</scope>
    <source>
        <strain evidence="1">GVMAG-S-1102113-118</strain>
    </source>
</reference>
<protein>
    <submittedName>
        <fullName evidence="1">Uncharacterized protein</fullName>
    </submittedName>
</protein>
<name>A0A6C0KCN0_9ZZZZ</name>
<dbReference type="EMBL" id="MN740841">
    <property type="protein sequence ID" value="QHU14487.1"/>
    <property type="molecule type" value="Genomic_DNA"/>
</dbReference>
<accession>A0A6C0KCN0</accession>
<sequence length="354" mass="40272">MSCKLGSTNVTWKIDPQDLVEVYPLLLLDYESSGKIQFHKQDNTMKATAVTSKSINKGEKDSVMTPMGLTTYHTHPNSCYETEKVIWGWPSGEDIAQTMLWALDGNLIHIVFSVEGPYIIEVNPCFIVFMKSLDNEKRGALYHWIQEIGRATHELRTVAANRACAIKPEDWVDFVNSLFVCQKRKKPVISCSQPTVFSKNKLVRENLDVYLRKFGGTKVKFPGISGNGWLEDKVHETSVDKFVELFEEIRKMNHSFKCGTKHLSGSPQMPKKWKRGGIFHCTFVNHATSLAQQKASRKKADWVGNYHSWITKRILLDPCGCGTLPVAVFPEMKGRCTENSVKKFRKDTFEDKGE</sequence>
<dbReference type="AlphaFoldDB" id="A0A6C0KCN0"/>
<evidence type="ECO:0000313" key="1">
    <source>
        <dbReference type="EMBL" id="QHU14487.1"/>
    </source>
</evidence>